<evidence type="ECO:0000313" key="3">
    <source>
        <dbReference type="Proteomes" id="UP000056090"/>
    </source>
</evidence>
<organism evidence="1 3">
    <name type="scientific">Alteromonas australica</name>
    <dbReference type="NCBI Taxonomy" id="589873"/>
    <lineage>
        <taxon>Bacteria</taxon>
        <taxon>Pseudomonadati</taxon>
        <taxon>Pseudomonadota</taxon>
        <taxon>Gammaproteobacteria</taxon>
        <taxon>Alteromonadales</taxon>
        <taxon>Alteromonadaceae</taxon>
        <taxon>Alteromonas/Salinimonas group</taxon>
        <taxon>Alteromonas</taxon>
    </lineage>
</organism>
<protein>
    <submittedName>
        <fullName evidence="1">Uncharacterized protein</fullName>
    </submittedName>
</protein>
<dbReference type="GeneID" id="78254233"/>
<dbReference type="AlphaFoldDB" id="A0A075P429"/>
<evidence type="ECO:0000313" key="1">
    <source>
        <dbReference type="EMBL" id="AIF98057.1"/>
    </source>
</evidence>
<keyword evidence="3" id="KW-1185">Reference proteome</keyword>
<dbReference type="Proteomes" id="UP000263517">
    <property type="component" value="Unassembled WGS sequence"/>
</dbReference>
<dbReference type="EMBL" id="DNAN01000527">
    <property type="protein sequence ID" value="HAW77033.1"/>
    <property type="molecule type" value="Genomic_DNA"/>
</dbReference>
<dbReference type="KEGG" id="aal:EP13_04720"/>
<name>A0A075P429_9ALTE</name>
<reference evidence="2 4" key="2">
    <citation type="journal article" date="2018" name="Nat. Biotechnol.">
        <title>A standardized bacterial taxonomy based on genome phylogeny substantially revises the tree of life.</title>
        <authorList>
            <person name="Parks D.H."/>
            <person name="Chuvochina M."/>
            <person name="Waite D.W."/>
            <person name="Rinke C."/>
            <person name="Skarshewski A."/>
            <person name="Chaumeil P.A."/>
            <person name="Hugenholtz P."/>
        </authorList>
    </citation>
    <scope>NUCLEOTIDE SEQUENCE [LARGE SCALE GENOMIC DNA]</scope>
    <source>
        <strain evidence="2">UBA11978</strain>
    </source>
</reference>
<dbReference type="EMBL" id="CP008849">
    <property type="protein sequence ID" value="AIF98057.1"/>
    <property type="molecule type" value="Genomic_DNA"/>
</dbReference>
<reference evidence="1 3" key="1">
    <citation type="submission" date="2014-06" db="EMBL/GenBank/DDBJ databases">
        <title>Genomes of Alteromonas australica, a world apart.</title>
        <authorList>
            <person name="Gonzaga A."/>
            <person name="Lopez-Perez M."/>
            <person name="Rodriguez-Valera F."/>
        </authorList>
    </citation>
    <scope>NUCLEOTIDE SEQUENCE [LARGE SCALE GENOMIC DNA]</scope>
    <source>
        <strain evidence="1 3">H 17</strain>
    </source>
</reference>
<dbReference type="Proteomes" id="UP000056090">
    <property type="component" value="Chromosome"/>
</dbReference>
<accession>A0A075P429</accession>
<gene>
    <name evidence="2" type="ORF">DCW74_15015</name>
    <name evidence="1" type="ORF">EP13_04720</name>
</gene>
<dbReference type="eggNOG" id="ENOG50337S5">
    <property type="taxonomic scope" value="Bacteria"/>
</dbReference>
<proteinExistence type="predicted"/>
<evidence type="ECO:0000313" key="2">
    <source>
        <dbReference type="EMBL" id="HAW77033.1"/>
    </source>
</evidence>
<evidence type="ECO:0000313" key="4">
    <source>
        <dbReference type="Proteomes" id="UP000263517"/>
    </source>
</evidence>
<dbReference type="PROSITE" id="PS51257">
    <property type="entry name" value="PROKAR_LIPOPROTEIN"/>
    <property type="match status" value="1"/>
</dbReference>
<dbReference type="RefSeq" id="WP_044056262.1">
    <property type="nucleotide sequence ID" value="NZ_CAJXAX010000007.1"/>
</dbReference>
<sequence>MKVSHLLCTLLGLIAVSGCSTMSTQAKQEDSQFRFENFEQDKAFNNDYAYLMCFRQRPTEWQPARHYDSGEHNLWVRAVSYERRLPSTEREALVNFKLELDAGKDYRINREINDGIVKVWIEEKDSSEIISEVKTAELKRPINAQLTRDLSLCQESTV</sequence>